<evidence type="ECO:0000313" key="1">
    <source>
        <dbReference type="EMBL" id="TGZ53820.1"/>
    </source>
</evidence>
<protein>
    <submittedName>
        <fullName evidence="1">Uncharacterized protein</fullName>
    </submittedName>
</protein>
<dbReference type="Proteomes" id="UP000310200">
    <property type="component" value="Unassembled WGS sequence"/>
</dbReference>
<proteinExistence type="predicted"/>
<evidence type="ECO:0000313" key="2">
    <source>
        <dbReference type="Proteomes" id="UP000310200"/>
    </source>
</evidence>
<gene>
    <name evidence="1" type="ORF">DBV15_01881</name>
</gene>
<comment type="caution">
    <text evidence="1">The sequence shown here is derived from an EMBL/GenBank/DDBJ whole genome shotgun (WGS) entry which is preliminary data.</text>
</comment>
<dbReference type="AlphaFoldDB" id="A0A4S2KV69"/>
<reference evidence="1 2" key="1">
    <citation type="journal article" date="2019" name="Philos. Trans. R. Soc. Lond., B, Biol. Sci.">
        <title>Ant behaviour and brain gene expression of defending hosts depend on the ecological success of the intruding social parasite.</title>
        <authorList>
            <person name="Kaur R."/>
            <person name="Stoldt M."/>
            <person name="Jongepier E."/>
            <person name="Feldmeyer B."/>
            <person name="Menzel F."/>
            <person name="Bornberg-Bauer E."/>
            <person name="Foitzik S."/>
        </authorList>
    </citation>
    <scope>NUCLEOTIDE SEQUENCE [LARGE SCALE GENOMIC DNA]</scope>
    <source>
        <tissue evidence="1">Whole body</tissue>
    </source>
</reference>
<sequence length="65" mass="7427">MFLFFPAYVRQCGLVVKCQTFNPEEPGSSLPDHRNFYIPNCTPRTSGTRAEELGYLSEETLNLKL</sequence>
<dbReference type="EMBL" id="QBLH01000889">
    <property type="protein sequence ID" value="TGZ53820.1"/>
    <property type="molecule type" value="Genomic_DNA"/>
</dbReference>
<accession>A0A4S2KV69</accession>
<keyword evidence="2" id="KW-1185">Reference proteome</keyword>
<feature type="non-terminal residue" evidence="1">
    <location>
        <position position="65"/>
    </location>
</feature>
<organism evidence="1 2">
    <name type="scientific">Temnothorax longispinosus</name>
    <dbReference type="NCBI Taxonomy" id="300112"/>
    <lineage>
        <taxon>Eukaryota</taxon>
        <taxon>Metazoa</taxon>
        <taxon>Ecdysozoa</taxon>
        <taxon>Arthropoda</taxon>
        <taxon>Hexapoda</taxon>
        <taxon>Insecta</taxon>
        <taxon>Pterygota</taxon>
        <taxon>Neoptera</taxon>
        <taxon>Endopterygota</taxon>
        <taxon>Hymenoptera</taxon>
        <taxon>Apocrita</taxon>
        <taxon>Aculeata</taxon>
        <taxon>Formicoidea</taxon>
        <taxon>Formicidae</taxon>
        <taxon>Myrmicinae</taxon>
        <taxon>Temnothorax</taxon>
    </lineage>
</organism>
<name>A0A4S2KV69_9HYME</name>